<dbReference type="SUPFAM" id="SSF56784">
    <property type="entry name" value="HAD-like"/>
    <property type="match status" value="1"/>
</dbReference>
<dbReference type="InterPro" id="IPR039653">
    <property type="entry name" value="Prenyltransferase"/>
</dbReference>
<proteinExistence type="predicted"/>
<keyword evidence="8" id="KW-1185">Reference proteome</keyword>
<dbReference type="InterPro" id="IPR023214">
    <property type="entry name" value="HAD_sf"/>
</dbReference>
<accession>A0A2I6S516</accession>
<dbReference type="OrthoDB" id="9803632at2"/>
<evidence type="ECO:0000256" key="4">
    <source>
        <dbReference type="ARBA" id="ARBA00022989"/>
    </source>
</evidence>
<feature type="transmembrane region" description="Helical" evidence="6">
    <location>
        <begin position="219"/>
        <end position="240"/>
    </location>
</feature>
<evidence type="ECO:0000313" key="8">
    <source>
        <dbReference type="Proteomes" id="UP000242205"/>
    </source>
</evidence>
<name>A0A2I6S516_9RHOO</name>
<dbReference type="EMBL" id="CP025682">
    <property type="protein sequence ID" value="AUN94350.1"/>
    <property type="molecule type" value="Genomic_DNA"/>
</dbReference>
<dbReference type="AlphaFoldDB" id="A0A2I6S516"/>
<dbReference type="InterPro" id="IPR044878">
    <property type="entry name" value="UbiA_sf"/>
</dbReference>
<evidence type="ECO:0000256" key="5">
    <source>
        <dbReference type="ARBA" id="ARBA00023136"/>
    </source>
</evidence>
<evidence type="ECO:0000256" key="2">
    <source>
        <dbReference type="ARBA" id="ARBA00022475"/>
    </source>
</evidence>
<comment type="subcellular location">
    <subcellularLocation>
        <location evidence="1">Membrane</location>
        <topology evidence="1">Multi-pass membrane protein</topology>
    </subcellularLocation>
</comment>
<feature type="transmembrane region" description="Helical" evidence="6">
    <location>
        <begin position="338"/>
        <end position="359"/>
    </location>
</feature>
<keyword evidence="3 6" id="KW-0812">Transmembrane</keyword>
<dbReference type="Pfam" id="PF12710">
    <property type="entry name" value="HAD"/>
    <property type="match status" value="1"/>
</dbReference>
<dbReference type="InterPro" id="IPR000537">
    <property type="entry name" value="UbiA_prenyltransferase"/>
</dbReference>
<dbReference type="GO" id="GO:0009247">
    <property type="term" value="P:glycolipid biosynthetic process"/>
    <property type="evidence" value="ECO:0007669"/>
    <property type="project" value="TreeGrafter"/>
</dbReference>
<keyword evidence="2" id="KW-1003">Cell membrane</keyword>
<keyword evidence="4 6" id="KW-1133">Transmembrane helix</keyword>
<dbReference type="Proteomes" id="UP000242205">
    <property type="component" value="Chromosome"/>
</dbReference>
<evidence type="ECO:0000256" key="3">
    <source>
        <dbReference type="ARBA" id="ARBA00022692"/>
    </source>
</evidence>
<feature type="transmembrane region" description="Helical" evidence="6">
    <location>
        <begin position="454"/>
        <end position="475"/>
    </location>
</feature>
<dbReference type="PANTHER" id="PTHR11048">
    <property type="entry name" value="PRENYLTRANSFERASES"/>
    <property type="match status" value="1"/>
</dbReference>
<gene>
    <name evidence="7" type="ORF">C0099_04990</name>
</gene>
<dbReference type="Gene3D" id="1.10.357.140">
    <property type="entry name" value="UbiA prenyltransferase"/>
    <property type="match status" value="1"/>
</dbReference>
<organism evidence="7 8">
    <name type="scientific">Pseudazoarcus pumilus</name>
    <dbReference type="NCBI Taxonomy" id="2067960"/>
    <lineage>
        <taxon>Bacteria</taxon>
        <taxon>Pseudomonadati</taxon>
        <taxon>Pseudomonadota</taxon>
        <taxon>Betaproteobacteria</taxon>
        <taxon>Rhodocyclales</taxon>
        <taxon>Zoogloeaceae</taxon>
        <taxon>Pseudazoarcus</taxon>
    </lineage>
</organism>
<evidence type="ECO:0000313" key="7">
    <source>
        <dbReference type="EMBL" id="AUN94350.1"/>
    </source>
</evidence>
<keyword evidence="5 6" id="KW-0472">Membrane</keyword>
<dbReference type="PANTHER" id="PTHR11048:SF5">
    <property type="entry name" value="DECAPRENYL-PHOSPHATE PHOSPHORIBOSYLTRANSFERASE"/>
    <property type="match status" value="1"/>
</dbReference>
<evidence type="ECO:0008006" key="9">
    <source>
        <dbReference type="Google" id="ProtNLM"/>
    </source>
</evidence>
<dbReference type="Pfam" id="PF01040">
    <property type="entry name" value="UbiA"/>
    <property type="match status" value="1"/>
</dbReference>
<feature type="transmembrane region" description="Helical" evidence="6">
    <location>
        <begin position="314"/>
        <end position="332"/>
    </location>
</feature>
<evidence type="ECO:0000256" key="1">
    <source>
        <dbReference type="ARBA" id="ARBA00004141"/>
    </source>
</evidence>
<dbReference type="GO" id="GO:0016765">
    <property type="term" value="F:transferase activity, transferring alkyl or aryl (other than methyl) groups"/>
    <property type="evidence" value="ECO:0007669"/>
    <property type="project" value="InterPro"/>
</dbReference>
<protein>
    <recommendedName>
        <fullName evidence="9">UbiA family prenyltransferase</fullName>
    </recommendedName>
</protein>
<evidence type="ECO:0000256" key="6">
    <source>
        <dbReference type="SAM" id="Phobius"/>
    </source>
</evidence>
<feature type="transmembrane region" description="Helical" evidence="6">
    <location>
        <begin position="424"/>
        <end position="442"/>
    </location>
</feature>
<reference evidence="7 8" key="1">
    <citation type="submission" date="2018-01" db="EMBL/GenBank/DDBJ databases">
        <authorList>
            <person name="Fu G.-Y."/>
        </authorList>
    </citation>
    <scope>NUCLEOTIDE SEQUENCE [LARGE SCALE GENOMIC DNA]</scope>
    <source>
        <strain evidence="7 8">SY39</strain>
    </source>
</reference>
<dbReference type="RefSeq" id="WP_102246420.1">
    <property type="nucleotide sequence ID" value="NZ_CP025682.1"/>
</dbReference>
<dbReference type="Gene3D" id="3.40.50.1000">
    <property type="entry name" value="HAD superfamily/HAD-like"/>
    <property type="match status" value="1"/>
</dbReference>
<feature type="transmembrane region" description="Helical" evidence="6">
    <location>
        <begin position="289"/>
        <end position="307"/>
    </location>
</feature>
<dbReference type="InterPro" id="IPR036412">
    <property type="entry name" value="HAD-like_sf"/>
</dbReference>
<dbReference type="GO" id="GO:0005886">
    <property type="term" value="C:plasma membrane"/>
    <property type="evidence" value="ECO:0007669"/>
    <property type="project" value="TreeGrafter"/>
</dbReference>
<feature type="transmembrane region" description="Helical" evidence="6">
    <location>
        <begin position="390"/>
        <end position="409"/>
    </location>
</feature>
<dbReference type="KEGG" id="atw:C0099_04990"/>
<feature type="transmembrane region" description="Helical" evidence="6">
    <location>
        <begin position="261"/>
        <end position="283"/>
    </location>
</feature>
<dbReference type="NCBIfam" id="NF006088">
    <property type="entry name" value="PRK08238.1"/>
    <property type="match status" value="1"/>
</dbReference>
<dbReference type="CDD" id="cd13963">
    <property type="entry name" value="PT_UbiA_2"/>
    <property type="match status" value="1"/>
</dbReference>
<sequence length="476" mass="52151">MSSKSVPLVIDLDGTLLRTDLLIESGLSFVRDNPARALAPLMWLRHGKAALKERLAAETDVDPSVLPYESEVLALIDAARRDGRRVVLATASHARLAQAVAEHLDCFDEVLATRDGENLSAHRKRDRLVERFGERGFDYAGNGTADLPVWAAARQAYVVNARGGVERRAHDAGNVAGVIAPRVPRAADWIAALRLHQWAKNLLLFVPLITSHQFADPALLGQALLAFVLFGLCASSVYLLNDLLDLGDDRHHRSKRLRPFAAGRLPVEAGVIASPALLVLAFGIAMLTLPWAFVGVLAAYYSLTLAYSLRLKRIVAVDVIVLAALYTLRIVAGAAALGIALTFWILAFSMFVFLSLALLKRYTELRDAREDGCTEKTRGRDYHPDDLEMIAPLGAAAGYLAVLVLALYINEPTTAAQYAQPELIWFACPLLLFWITRVWMLAHRGAVHDDPVLFALRDRSSLIVGVLFAAVFWIAA</sequence>